<dbReference type="EMBL" id="PZQS01000001">
    <property type="protein sequence ID" value="PVD38510.1"/>
    <property type="molecule type" value="Genomic_DNA"/>
</dbReference>
<feature type="region of interest" description="Disordered" evidence="2">
    <location>
        <begin position="241"/>
        <end position="264"/>
    </location>
</feature>
<evidence type="ECO:0000313" key="3">
    <source>
        <dbReference type="EMBL" id="PVD38510.1"/>
    </source>
</evidence>
<reference evidence="3 4" key="1">
    <citation type="submission" date="2018-04" db="EMBL/GenBank/DDBJ databases">
        <title>The genome of golden apple snail Pomacea canaliculata provides insight into stress tolerance and invasive adaptation.</title>
        <authorList>
            <person name="Liu C."/>
            <person name="Liu B."/>
            <person name="Ren Y."/>
            <person name="Zhang Y."/>
            <person name="Wang H."/>
            <person name="Li S."/>
            <person name="Jiang F."/>
            <person name="Yin L."/>
            <person name="Zhang G."/>
            <person name="Qian W."/>
            <person name="Fan W."/>
        </authorList>
    </citation>
    <scope>NUCLEOTIDE SEQUENCE [LARGE SCALE GENOMIC DNA]</scope>
    <source>
        <strain evidence="3">SZHN2017</strain>
        <tissue evidence="3">Muscle</tissue>
    </source>
</reference>
<feature type="coiled-coil region" evidence="1">
    <location>
        <begin position="186"/>
        <end position="220"/>
    </location>
</feature>
<dbReference type="Proteomes" id="UP000245119">
    <property type="component" value="Linkage Group LG1"/>
</dbReference>
<proteinExistence type="predicted"/>
<gene>
    <name evidence="3" type="ORF">C0Q70_01125</name>
</gene>
<feature type="compositionally biased region" description="Basic and acidic residues" evidence="2">
    <location>
        <begin position="241"/>
        <end position="263"/>
    </location>
</feature>
<name>A0A2T7PYN0_POMCA</name>
<feature type="compositionally biased region" description="Low complexity" evidence="2">
    <location>
        <begin position="355"/>
        <end position="374"/>
    </location>
</feature>
<comment type="caution">
    <text evidence="3">The sequence shown here is derived from an EMBL/GenBank/DDBJ whole genome shotgun (WGS) entry which is preliminary data.</text>
</comment>
<keyword evidence="4" id="KW-1185">Reference proteome</keyword>
<protein>
    <submittedName>
        <fullName evidence="3">Uncharacterized protein</fullName>
    </submittedName>
</protein>
<evidence type="ECO:0000313" key="4">
    <source>
        <dbReference type="Proteomes" id="UP000245119"/>
    </source>
</evidence>
<dbReference type="AlphaFoldDB" id="A0A2T7PYN0"/>
<evidence type="ECO:0000256" key="1">
    <source>
        <dbReference type="SAM" id="Coils"/>
    </source>
</evidence>
<accession>A0A2T7PYN0</accession>
<sequence>MQSYRDRLEILTSVDRFLFRARKLVDINESTTISEDNFLLINESFKLMRSIRNKMRNNSENIAKIGFDLLEKLHARIPVAQSSSKRSLTRPEEDKALDVVVYEEKLLATHLPTWLKAVGMINALLEKSEKLTPYFALQKVLTLGKELLQNMSKAVKTCFDNKNKSEVINKKIEKQIELSKLYDKEMKIQQEELDNVTIQIAELRESQKKLEENIQYHQEVEKLLRRDSVTEEEKMKAIELIKQPDEAEPLKAETDESKAEKGPQEVLTLCERKLQLQKASANVLRQNVQKMEAIASELEILKEERMRKKQERIQFLEILEQPEKQEHPELTSSEQVHVTQEEGDASAVSSFTQDSSTTQEVSSRQTTVSSSESQPRGDKEPSSPDSVQRSTSSIRSAELETAEKTQAQLVLMTILNQLKEMKEFFVRMLASKEMVELAKQLDSLGCCETDADGVQTIKLSSPHFRNVLDHIQTILSKVLRSSKVSRLASKKTVAGNVINLTGSTAANEKRKELPIEKFSDLKMDLPKSWKEDLQNVQEAFAKGEIDRETYMEALVLMLKLAAVLQQKQALLGEGFLMDRLKQSLTAKIQKILEAVTSEHFPLYLLMKDADYHNYTAFLQQMNEEDRKIRLEQEKLFLFMKLEELYEKIRDRACRRKSRVNTIELVAKETQKKLAQLRVTQSLASYRPAPARLEDQTPTFFSFSQSGIPKVIRSLTKIQRQTILEEAEEVQDLVSETLASDYSGTISEEGKFSQQQKFDQKKLTKEEFTGASSPVLDIASQEATLPHLQKKPKNLRNPVALLK</sequence>
<feature type="region of interest" description="Disordered" evidence="2">
    <location>
        <begin position="319"/>
        <end position="399"/>
    </location>
</feature>
<feature type="coiled-coil region" evidence="1">
    <location>
        <begin position="281"/>
        <end position="311"/>
    </location>
</feature>
<feature type="compositionally biased region" description="Polar residues" evidence="2">
    <location>
        <begin position="383"/>
        <end position="395"/>
    </location>
</feature>
<keyword evidence="1" id="KW-0175">Coiled coil</keyword>
<organism evidence="3 4">
    <name type="scientific">Pomacea canaliculata</name>
    <name type="common">Golden apple snail</name>
    <dbReference type="NCBI Taxonomy" id="400727"/>
    <lineage>
        <taxon>Eukaryota</taxon>
        <taxon>Metazoa</taxon>
        <taxon>Spiralia</taxon>
        <taxon>Lophotrochozoa</taxon>
        <taxon>Mollusca</taxon>
        <taxon>Gastropoda</taxon>
        <taxon>Caenogastropoda</taxon>
        <taxon>Architaenioglossa</taxon>
        <taxon>Ampullarioidea</taxon>
        <taxon>Ampullariidae</taxon>
        <taxon>Pomacea</taxon>
    </lineage>
</organism>
<evidence type="ECO:0000256" key="2">
    <source>
        <dbReference type="SAM" id="MobiDB-lite"/>
    </source>
</evidence>